<sequence>MILLILIRRLPCPSNNIFAVKELLGTKDEHFNFGFFRLLHRNHFYILKCRFHTGMQMHARMKEIIFKFRCNLSKNITTINIHNNTRNHF</sequence>
<gene>
    <name evidence="1" type="ORF">MOMUL_22290</name>
</gene>
<dbReference type="Proteomes" id="UP000075670">
    <property type="component" value="Unassembled WGS sequence"/>
</dbReference>
<evidence type="ECO:0000313" key="1">
    <source>
        <dbReference type="EMBL" id="KYH31490.1"/>
    </source>
</evidence>
<keyword evidence="2" id="KW-1185">Reference proteome</keyword>
<dbReference type="EMBL" id="LTBC01000010">
    <property type="protein sequence ID" value="KYH31490.1"/>
    <property type="molecule type" value="Genomic_DNA"/>
</dbReference>
<protein>
    <submittedName>
        <fullName evidence="1">Uncharacterized protein</fullName>
    </submittedName>
</protein>
<evidence type="ECO:0000313" key="2">
    <source>
        <dbReference type="Proteomes" id="UP000075670"/>
    </source>
</evidence>
<reference evidence="1 2" key="1">
    <citation type="submission" date="2016-02" db="EMBL/GenBank/DDBJ databases">
        <title>Genome sequence of Moorella mulderi DSM 14980.</title>
        <authorList>
            <person name="Poehlein A."/>
            <person name="Daniel R."/>
        </authorList>
    </citation>
    <scope>NUCLEOTIDE SEQUENCE [LARGE SCALE GENOMIC DNA]</scope>
    <source>
        <strain evidence="1 2">DSM 14980</strain>
    </source>
</reference>
<dbReference type="AlphaFoldDB" id="A0A151AVB4"/>
<accession>A0A151AVB4</accession>
<proteinExistence type="predicted"/>
<organism evidence="1 2">
    <name type="scientific">Moorella mulderi DSM 14980</name>
    <dbReference type="NCBI Taxonomy" id="1122241"/>
    <lineage>
        <taxon>Bacteria</taxon>
        <taxon>Bacillati</taxon>
        <taxon>Bacillota</taxon>
        <taxon>Clostridia</taxon>
        <taxon>Neomoorellales</taxon>
        <taxon>Neomoorellaceae</taxon>
        <taxon>Neomoorella</taxon>
    </lineage>
</organism>
<name>A0A151AVB4_9FIRM</name>
<comment type="caution">
    <text evidence="1">The sequence shown here is derived from an EMBL/GenBank/DDBJ whole genome shotgun (WGS) entry which is preliminary data.</text>
</comment>